<proteinExistence type="inferred from homology"/>
<keyword evidence="3" id="KW-1185">Reference proteome</keyword>
<gene>
    <name evidence="2" type="primary">100639999</name>
</gene>
<dbReference type="Gene3D" id="3.30.1330.40">
    <property type="entry name" value="RutC-like"/>
    <property type="match status" value="1"/>
</dbReference>
<dbReference type="OMA" id="VKLNIFM"/>
<dbReference type="InterPro" id="IPR019897">
    <property type="entry name" value="RidA_CS"/>
</dbReference>
<sequence length="137" mass="14557">MAASQVVRRIICCDKIAKPVGPYNHAVIVNGTVYVAGMIGMNKDGQLVDGGVKAQAEQTLENIKAVLETAGCTCNNVVKTTVLLADIKDYATVNSVYTNYFPPQYAPARAAYQVATLPKNALVEIEAVAVLGDIVDQ</sequence>
<evidence type="ECO:0000313" key="3">
    <source>
        <dbReference type="Proteomes" id="UP000007879"/>
    </source>
</evidence>
<dbReference type="InterPro" id="IPR035959">
    <property type="entry name" value="RutC-like_sf"/>
</dbReference>
<dbReference type="GO" id="GO:0019239">
    <property type="term" value="F:deaminase activity"/>
    <property type="evidence" value="ECO:0007669"/>
    <property type="project" value="TreeGrafter"/>
</dbReference>
<dbReference type="InParanoid" id="A0A1X7UCT0"/>
<dbReference type="EnsemblMetazoa" id="Aqu2.1.25460_001">
    <property type="protein sequence ID" value="Aqu2.1.25460_001"/>
    <property type="gene ID" value="Aqu2.1.25460"/>
</dbReference>
<reference evidence="3" key="1">
    <citation type="journal article" date="2010" name="Nature">
        <title>The Amphimedon queenslandica genome and the evolution of animal complexity.</title>
        <authorList>
            <person name="Srivastava M."/>
            <person name="Simakov O."/>
            <person name="Chapman J."/>
            <person name="Fahey B."/>
            <person name="Gauthier M.E."/>
            <person name="Mitros T."/>
            <person name="Richards G.S."/>
            <person name="Conaco C."/>
            <person name="Dacre M."/>
            <person name="Hellsten U."/>
            <person name="Larroux C."/>
            <person name="Putnam N.H."/>
            <person name="Stanke M."/>
            <person name="Adamska M."/>
            <person name="Darling A."/>
            <person name="Degnan S.M."/>
            <person name="Oakley T.H."/>
            <person name="Plachetzki D.C."/>
            <person name="Zhai Y."/>
            <person name="Adamski M."/>
            <person name="Calcino A."/>
            <person name="Cummins S.F."/>
            <person name="Goodstein D.M."/>
            <person name="Harris C."/>
            <person name="Jackson D.J."/>
            <person name="Leys S.P."/>
            <person name="Shu S."/>
            <person name="Woodcroft B.J."/>
            <person name="Vervoort M."/>
            <person name="Kosik K.S."/>
            <person name="Manning G."/>
            <person name="Degnan B.M."/>
            <person name="Rokhsar D.S."/>
        </authorList>
    </citation>
    <scope>NUCLEOTIDE SEQUENCE [LARGE SCALE GENOMIC DNA]</scope>
</reference>
<dbReference type="PANTHER" id="PTHR11803:SF39">
    <property type="entry name" value="2-IMINOBUTANOATE_2-IMINOPROPANOATE DEAMINASE"/>
    <property type="match status" value="1"/>
</dbReference>
<dbReference type="Pfam" id="PF01042">
    <property type="entry name" value="Ribonuc_L-PSP"/>
    <property type="match status" value="1"/>
</dbReference>
<dbReference type="Proteomes" id="UP000007879">
    <property type="component" value="Unassembled WGS sequence"/>
</dbReference>
<dbReference type="eggNOG" id="KOG2317">
    <property type="taxonomic scope" value="Eukaryota"/>
</dbReference>
<dbReference type="AlphaFoldDB" id="A0A1X7UCT0"/>
<dbReference type="FunFam" id="3.30.1330.40:FF:000001">
    <property type="entry name" value="L-PSP family endoribonuclease"/>
    <property type="match status" value="1"/>
</dbReference>
<evidence type="ECO:0000313" key="2">
    <source>
        <dbReference type="EnsemblMetazoa" id="Aqu2.1.25460_001"/>
    </source>
</evidence>
<dbReference type="InterPro" id="IPR006175">
    <property type="entry name" value="YjgF/YER057c/UK114"/>
</dbReference>
<dbReference type="STRING" id="400682.A0A1X7UCT0"/>
<dbReference type="EnsemblMetazoa" id="XM_019999472.1">
    <property type="protein sequence ID" value="XP_019855031.1"/>
    <property type="gene ID" value="LOC100639999"/>
</dbReference>
<comment type="similarity">
    <text evidence="1">Belongs to the RutC family.</text>
</comment>
<dbReference type="InterPro" id="IPR006056">
    <property type="entry name" value="RidA"/>
</dbReference>
<dbReference type="GO" id="GO:0005739">
    <property type="term" value="C:mitochondrion"/>
    <property type="evidence" value="ECO:0007669"/>
    <property type="project" value="TreeGrafter"/>
</dbReference>
<dbReference type="KEGG" id="aqu:100639999"/>
<organism evidence="2">
    <name type="scientific">Amphimedon queenslandica</name>
    <name type="common">Sponge</name>
    <dbReference type="NCBI Taxonomy" id="400682"/>
    <lineage>
        <taxon>Eukaryota</taxon>
        <taxon>Metazoa</taxon>
        <taxon>Porifera</taxon>
        <taxon>Demospongiae</taxon>
        <taxon>Heteroscleromorpha</taxon>
        <taxon>Haplosclerida</taxon>
        <taxon>Niphatidae</taxon>
        <taxon>Amphimedon</taxon>
    </lineage>
</organism>
<dbReference type="NCBIfam" id="TIGR00004">
    <property type="entry name" value="Rid family detoxifying hydrolase"/>
    <property type="match status" value="1"/>
</dbReference>
<reference evidence="2" key="2">
    <citation type="submission" date="2017-05" db="UniProtKB">
        <authorList>
            <consortium name="EnsemblMetazoa"/>
        </authorList>
    </citation>
    <scope>IDENTIFICATION</scope>
</reference>
<protein>
    <submittedName>
        <fullName evidence="2">Uncharacterized protein</fullName>
    </submittedName>
</protein>
<dbReference type="PANTHER" id="PTHR11803">
    <property type="entry name" value="2-IMINOBUTANOATE/2-IMINOPROPANOATE DEAMINASE RIDA"/>
    <property type="match status" value="1"/>
</dbReference>
<dbReference type="PROSITE" id="PS01094">
    <property type="entry name" value="UPF0076"/>
    <property type="match status" value="1"/>
</dbReference>
<evidence type="ECO:0000256" key="1">
    <source>
        <dbReference type="ARBA" id="ARBA00010552"/>
    </source>
</evidence>
<name>A0A1X7UCT0_AMPQE</name>
<dbReference type="GO" id="GO:0005829">
    <property type="term" value="C:cytosol"/>
    <property type="evidence" value="ECO:0007669"/>
    <property type="project" value="TreeGrafter"/>
</dbReference>
<dbReference type="CDD" id="cd00448">
    <property type="entry name" value="YjgF_YER057c_UK114_family"/>
    <property type="match status" value="1"/>
</dbReference>
<accession>A0A1X7UCT0</accession>
<dbReference type="SUPFAM" id="SSF55298">
    <property type="entry name" value="YjgF-like"/>
    <property type="match status" value="1"/>
</dbReference>
<dbReference type="OrthoDB" id="309640at2759"/>